<accession>A0ABV6IRQ5</accession>
<reference evidence="2 3" key="1">
    <citation type="submission" date="2024-09" db="EMBL/GenBank/DDBJ databases">
        <authorList>
            <person name="Sun Q."/>
            <person name="Mori K."/>
        </authorList>
    </citation>
    <scope>NUCLEOTIDE SEQUENCE [LARGE SCALE GENOMIC DNA]</scope>
    <source>
        <strain evidence="2 3">CCM 7468</strain>
    </source>
</reference>
<name>A0ABV6IRQ5_9PROT</name>
<evidence type="ECO:0000256" key="1">
    <source>
        <dbReference type="SAM" id="SignalP"/>
    </source>
</evidence>
<comment type="caution">
    <text evidence="2">The sequence shown here is derived from an EMBL/GenBank/DDBJ whole genome shotgun (WGS) entry which is preliminary data.</text>
</comment>
<gene>
    <name evidence="2" type="ORF">ACFFIC_10825</name>
</gene>
<evidence type="ECO:0000313" key="3">
    <source>
        <dbReference type="Proteomes" id="UP001589789"/>
    </source>
</evidence>
<keyword evidence="3" id="KW-1185">Reference proteome</keyword>
<protein>
    <submittedName>
        <fullName evidence="2">Uncharacterized protein</fullName>
    </submittedName>
</protein>
<evidence type="ECO:0000313" key="2">
    <source>
        <dbReference type="EMBL" id="MFC0386032.1"/>
    </source>
</evidence>
<organism evidence="2 3">
    <name type="scientific">Muricoccus vinaceus</name>
    <dbReference type="NCBI Taxonomy" id="424704"/>
    <lineage>
        <taxon>Bacteria</taxon>
        <taxon>Pseudomonadati</taxon>
        <taxon>Pseudomonadota</taxon>
        <taxon>Alphaproteobacteria</taxon>
        <taxon>Acetobacterales</taxon>
        <taxon>Roseomonadaceae</taxon>
        <taxon>Muricoccus</taxon>
    </lineage>
</organism>
<dbReference type="RefSeq" id="WP_377050175.1">
    <property type="nucleotide sequence ID" value="NZ_JBHLVZ010000022.1"/>
</dbReference>
<proteinExistence type="predicted"/>
<sequence length="222" mass="23159">MDASATLAASASFRRTATRSAAALLAMLLAWPLSPLAAQDEPMPDTAGWLRLRLFGDRFSILMPPGWEALPSGEPNTRVRIASTQPPSAGRPGAVSCNVKSATAEATAGMAQAALDAHVQAKPLSEAAARRSLGSMARTQIRENSVGRVGGRPARLVVGAGEEKSVQGLASIVAVQATLLRPGGVLVATCRVTDRTREGAEAAWLAWRPTLTAVIESLNVEE</sequence>
<dbReference type="EMBL" id="JBHLVZ010000022">
    <property type="protein sequence ID" value="MFC0386032.1"/>
    <property type="molecule type" value="Genomic_DNA"/>
</dbReference>
<feature type="signal peptide" evidence="1">
    <location>
        <begin position="1"/>
        <end position="37"/>
    </location>
</feature>
<feature type="chain" id="PRO_5046162348" evidence="1">
    <location>
        <begin position="38"/>
        <end position="222"/>
    </location>
</feature>
<dbReference type="Proteomes" id="UP001589789">
    <property type="component" value="Unassembled WGS sequence"/>
</dbReference>
<keyword evidence="1" id="KW-0732">Signal</keyword>